<organism evidence="1 2">
    <name type="scientific">Erwinia mallotivora</name>
    <dbReference type="NCBI Taxonomy" id="69222"/>
    <lineage>
        <taxon>Bacteria</taxon>
        <taxon>Pseudomonadati</taxon>
        <taxon>Pseudomonadota</taxon>
        <taxon>Gammaproteobacteria</taxon>
        <taxon>Enterobacterales</taxon>
        <taxon>Erwiniaceae</taxon>
        <taxon>Erwinia</taxon>
    </lineage>
</organism>
<dbReference type="Proteomes" id="UP000019918">
    <property type="component" value="Unassembled WGS sequence"/>
</dbReference>
<keyword evidence="2" id="KW-1185">Reference proteome</keyword>
<dbReference type="AlphaFoldDB" id="A0A014NK20"/>
<evidence type="ECO:0000313" key="2">
    <source>
        <dbReference type="Proteomes" id="UP000019918"/>
    </source>
</evidence>
<accession>A0A014NK20</accession>
<protein>
    <submittedName>
        <fullName evidence="1">Uncharacterized protein</fullName>
    </submittedName>
</protein>
<gene>
    <name evidence="1" type="ORF">BG55_18860</name>
</gene>
<dbReference type="EMBL" id="JFHN01000066">
    <property type="protein sequence ID" value="EXU74135.1"/>
    <property type="molecule type" value="Genomic_DNA"/>
</dbReference>
<comment type="caution">
    <text evidence="1">The sequence shown here is derived from an EMBL/GenBank/DDBJ whole genome shotgun (WGS) entry which is preliminary data.</text>
</comment>
<name>A0A014NK20_9GAMM</name>
<proteinExistence type="predicted"/>
<evidence type="ECO:0000313" key="1">
    <source>
        <dbReference type="EMBL" id="EXU74135.1"/>
    </source>
</evidence>
<reference evidence="1 2" key="1">
    <citation type="submission" date="2014-02" db="EMBL/GenBank/DDBJ databases">
        <title>Draft genome of Erwinia mallotivora strain BT-MARDI, a papaya dieback pathogen.</title>
        <authorList>
            <person name="Redzuan R."/>
            <person name="Abu Bakar N."/>
            <person name="Badrun R."/>
            <person name="Mohd Raih M.F."/>
            <person name="Rozano L."/>
            <person name="Mat Amin N."/>
        </authorList>
    </citation>
    <scope>NUCLEOTIDE SEQUENCE [LARGE SCALE GENOMIC DNA]</scope>
    <source>
        <strain evidence="1 2">BT-MARDI</strain>
    </source>
</reference>
<dbReference type="PATRIC" id="fig|69222.5.peg.3845"/>
<sequence>MPKDGGYDSRYQVHIECLSADDSLPIFLTNPEKAGESKPLYLKCPTGFPLFLIKLGPSLWHMHSVMFL</sequence>